<dbReference type="Proteomes" id="UP000305526">
    <property type="component" value="Unassembled WGS sequence"/>
</dbReference>
<dbReference type="RefSeq" id="WP_132967116.1">
    <property type="nucleotide sequence ID" value="NZ_LEKL01000030.1"/>
</dbReference>
<reference evidence="1 3" key="1">
    <citation type="submission" date="2019-03" db="EMBL/GenBank/DDBJ databases">
        <title>Genomic Encyclopedia of Type Strains, Phase IV (KMG-IV): sequencing the most valuable type-strain genomes for metagenomic binning, comparative biology and taxonomic classification.</title>
        <authorList>
            <person name="Goeker M."/>
        </authorList>
    </citation>
    <scope>NUCLEOTIDE SEQUENCE [LARGE SCALE GENOMIC DNA]</scope>
    <source>
        <strain evidence="1 3">DSM 28140</strain>
    </source>
</reference>
<evidence type="ECO:0000313" key="1">
    <source>
        <dbReference type="EMBL" id="TCV86557.1"/>
    </source>
</evidence>
<evidence type="ECO:0000313" key="2">
    <source>
        <dbReference type="EMBL" id="TNG93560.1"/>
    </source>
</evidence>
<dbReference type="InterPro" id="IPR018669">
    <property type="entry name" value="Toxin_HigB"/>
</dbReference>
<gene>
    <name evidence="1" type="ORF">EDC16_106114</name>
    <name evidence="2" type="ORF">FHQ21_00865</name>
</gene>
<evidence type="ECO:0000313" key="3">
    <source>
        <dbReference type="Proteomes" id="UP000294619"/>
    </source>
</evidence>
<dbReference type="AlphaFoldDB" id="A0A4R3Y4E1"/>
<dbReference type="Proteomes" id="UP000294619">
    <property type="component" value="Unassembled WGS sequence"/>
</dbReference>
<comment type="caution">
    <text evidence="1">The sequence shown here is derived from an EMBL/GenBank/DDBJ whole genome shotgun (WGS) entry which is preliminary data.</text>
</comment>
<name>A0A4R3Y4E1_9PAST</name>
<accession>A0A4R3Y4E1</accession>
<reference evidence="2 4" key="2">
    <citation type="submission" date="2019-05" db="EMBL/GenBank/DDBJ databases">
        <title>Pasteurellaceae isolates from reptiles.</title>
        <authorList>
            <person name="Bojesen A.M."/>
            <person name="Lund E."/>
        </authorList>
    </citation>
    <scope>NUCLEOTIDE SEQUENCE [LARGE SCALE GENOMIC DNA]</scope>
    <source>
        <strain evidence="2 4">ELNT2x</strain>
    </source>
</reference>
<dbReference type="Pfam" id="PF09907">
    <property type="entry name" value="HigB_toxin"/>
    <property type="match status" value="1"/>
</dbReference>
<evidence type="ECO:0000313" key="4">
    <source>
        <dbReference type="Proteomes" id="UP000305526"/>
    </source>
</evidence>
<dbReference type="GO" id="GO:0003723">
    <property type="term" value="F:RNA binding"/>
    <property type="evidence" value="ECO:0007669"/>
    <property type="project" value="InterPro"/>
</dbReference>
<dbReference type="GO" id="GO:0004519">
    <property type="term" value="F:endonuclease activity"/>
    <property type="evidence" value="ECO:0007669"/>
    <property type="project" value="InterPro"/>
</dbReference>
<dbReference type="EMBL" id="SMCP01000006">
    <property type="protein sequence ID" value="TCV86557.1"/>
    <property type="molecule type" value="Genomic_DNA"/>
</dbReference>
<organism evidence="1 3">
    <name type="scientific">Testudinibacter aquarius</name>
    <dbReference type="NCBI Taxonomy" id="1524974"/>
    <lineage>
        <taxon>Bacteria</taxon>
        <taxon>Pseudomonadati</taxon>
        <taxon>Pseudomonadota</taxon>
        <taxon>Gammaproteobacteria</taxon>
        <taxon>Pasteurellales</taxon>
        <taxon>Pasteurellaceae</taxon>
        <taxon>Testudinibacter</taxon>
    </lineage>
</organism>
<dbReference type="GO" id="GO:0110001">
    <property type="term" value="C:toxin-antitoxin complex"/>
    <property type="evidence" value="ECO:0007669"/>
    <property type="project" value="InterPro"/>
</dbReference>
<keyword evidence="4" id="KW-1185">Reference proteome</keyword>
<dbReference type="EMBL" id="VDGV01000006">
    <property type="protein sequence ID" value="TNG93560.1"/>
    <property type="molecule type" value="Genomic_DNA"/>
</dbReference>
<proteinExistence type="predicted"/>
<protein>
    <submittedName>
        <fullName evidence="2">Type II toxin-antitoxin system HigB family toxin</fullName>
    </submittedName>
    <submittedName>
        <fullName evidence="1">mRNA interferase HigB</fullName>
    </submittedName>
</protein>
<sequence length="94" mass="11019">MIVVGTELLLSFCKKHANSEKAIKTWLQQVKQAAWKTPQEIKNAYRNSDFLPNNRVIFNIKGNHYRLVVKVRYLNGIVKIEWIGTHAEYSKQNF</sequence>